<reference evidence="4 5" key="1">
    <citation type="submission" date="2015-02" db="EMBL/GenBank/DDBJ databases">
        <title>Draft genome sequence of Kitasatospora griseola MF730-N6, a bafilomycin, terpentecin and satosporin producer.</title>
        <authorList>
            <person name="Arens J.C."/>
            <person name="Haltli B."/>
            <person name="Kerr R.G."/>
        </authorList>
    </citation>
    <scope>NUCLEOTIDE SEQUENCE [LARGE SCALE GENOMIC DNA]</scope>
    <source>
        <strain evidence="4 5">MF730-N6</strain>
    </source>
</reference>
<protein>
    <recommendedName>
        <fullName evidence="3">N-acetyltransferase domain-containing protein</fullName>
    </recommendedName>
</protein>
<dbReference type="AlphaFoldDB" id="A0A0D0PLQ1"/>
<dbReference type="SUPFAM" id="SSF55729">
    <property type="entry name" value="Acyl-CoA N-acyltransferases (Nat)"/>
    <property type="match status" value="1"/>
</dbReference>
<name>A0A0D0PLQ1_KITGR</name>
<evidence type="ECO:0000256" key="1">
    <source>
        <dbReference type="ARBA" id="ARBA00022679"/>
    </source>
</evidence>
<accession>A0A0D0PLQ1</accession>
<dbReference type="Pfam" id="PF00583">
    <property type="entry name" value="Acetyltransf_1"/>
    <property type="match status" value="1"/>
</dbReference>
<gene>
    <name evidence="4" type="ORF">TR51_33025</name>
</gene>
<dbReference type="Gene3D" id="3.40.630.30">
    <property type="match status" value="1"/>
</dbReference>
<dbReference type="PROSITE" id="PS51186">
    <property type="entry name" value="GNAT"/>
    <property type="match status" value="1"/>
</dbReference>
<dbReference type="InterPro" id="IPR050832">
    <property type="entry name" value="Bact_Acetyltransf"/>
</dbReference>
<evidence type="ECO:0000256" key="2">
    <source>
        <dbReference type="ARBA" id="ARBA00023315"/>
    </source>
</evidence>
<evidence type="ECO:0000313" key="4">
    <source>
        <dbReference type="EMBL" id="KIQ63469.1"/>
    </source>
</evidence>
<evidence type="ECO:0000259" key="3">
    <source>
        <dbReference type="PROSITE" id="PS51186"/>
    </source>
</evidence>
<sequence length="283" mass="30255">MGWTLTTSLDDFRTAAGEFLAADPAENTVLLTILDRLARDGLHVYGDRSPVFGWWHGPDGAVAGACLRTPPYGQRLGRMPAVAAEELARRLAADGERPDTVGGEHGTALAFAAEWHRTTGIAWRLDHTERLFRLGELTPPPAPPAGRARLAAPADRETVGQWLADFCVEAELRAPADPFADADQRIAAETLLLWETDGRRVVALAGASPAVAGMSRIGPVYTPPADRGHGYASALTAAATVHAQSRGADEVLLYTDLSNPVSNAIYQRLGYRPVNDAAEVAFE</sequence>
<dbReference type="Proteomes" id="UP000032066">
    <property type="component" value="Unassembled WGS sequence"/>
</dbReference>
<dbReference type="RefSeq" id="WP_043915835.1">
    <property type="nucleotide sequence ID" value="NZ_JXZB01000004.1"/>
</dbReference>
<dbReference type="PATRIC" id="fig|2064.6.peg.6987"/>
<dbReference type="PANTHER" id="PTHR43877">
    <property type="entry name" value="AMINOALKYLPHOSPHONATE N-ACETYLTRANSFERASE-RELATED-RELATED"/>
    <property type="match status" value="1"/>
</dbReference>
<keyword evidence="1" id="KW-0808">Transferase</keyword>
<dbReference type="OrthoDB" id="3174529at2"/>
<dbReference type="STRING" id="2064.TR51_33025"/>
<comment type="caution">
    <text evidence="4">The sequence shown here is derived from an EMBL/GenBank/DDBJ whole genome shotgun (WGS) entry which is preliminary data.</text>
</comment>
<evidence type="ECO:0000313" key="5">
    <source>
        <dbReference type="Proteomes" id="UP000032066"/>
    </source>
</evidence>
<organism evidence="4 5">
    <name type="scientific">Kitasatospora griseola</name>
    <name type="common">Streptomyces griseolosporeus</name>
    <dbReference type="NCBI Taxonomy" id="2064"/>
    <lineage>
        <taxon>Bacteria</taxon>
        <taxon>Bacillati</taxon>
        <taxon>Actinomycetota</taxon>
        <taxon>Actinomycetes</taxon>
        <taxon>Kitasatosporales</taxon>
        <taxon>Streptomycetaceae</taxon>
        <taxon>Kitasatospora</taxon>
    </lineage>
</organism>
<keyword evidence="2" id="KW-0012">Acyltransferase</keyword>
<feature type="domain" description="N-acetyltransferase" evidence="3">
    <location>
        <begin position="146"/>
        <end position="283"/>
    </location>
</feature>
<proteinExistence type="predicted"/>
<dbReference type="CDD" id="cd04301">
    <property type="entry name" value="NAT_SF"/>
    <property type="match status" value="1"/>
</dbReference>
<dbReference type="InterPro" id="IPR016181">
    <property type="entry name" value="Acyl_CoA_acyltransferase"/>
</dbReference>
<dbReference type="InterPro" id="IPR000182">
    <property type="entry name" value="GNAT_dom"/>
</dbReference>
<dbReference type="GO" id="GO:0016747">
    <property type="term" value="F:acyltransferase activity, transferring groups other than amino-acyl groups"/>
    <property type="evidence" value="ECO:0007669"/>
    <property type="project" value="InterPro"/>
</dbReference>
<dbReference type="EMBL" id="JXZB01000004">
    <property type="protein sequence ID" value="KIQ63469.1"/>
    <property type="molecule type" value="Genomic_DNA"/>
</dbReference>
<keyword evidence="5" id="KW-1185">Reference proteome</keyword>